<name>A0A0S7BD55_9CHLR</name>
<dbReference type="OrthoDB" id="166899at2"/>
<feature type="transmembrane region" description="Helical" evidence="1">
    <location>
        <begin position="142"/>
        <end position="163"/>
    </location>
</feature>
<dbReference type="RefSeq" id="WP_075074892.1">
    <property type="nucleotide sequence ID" value="NZ_DF967972.1"/>
</dbReference>
<feature type="domain" description="Protein-glutamine gamma-glutamyltransferase-like C-terminal" evidence="2">
    <location>
        <begin position="199"/>
        <end position="267"/>
    </location>
</feature>
<protein>
    <recommendedName>
        <fullName evidence="2">Protein-glutamine gamma-glutamyltransferase-like C-terminal domain-containing protein</fullName>
    </recommendedName>
</protein>
<dbReference type="AlphaFoldDB" id="A0A0S7BD55"/>
<reference evidence="3" key="1">
    <citation type="submission" date="2015-07" db="EMBL/GenBank/DDBJ databases">
        <title>Draft Genome Sequences of Anaerolinea thermolimosa IMO-1, Bellilinea caldifistulae GOMI-1, Leptolinea tardivitalis YMTK-2, Levilinea saccharolytica KIBI-1,Longilinea arvoryzae KOME-1, Previously Described as Members of the Anaerolineaceae (Chloroflexi).</title>
        <authorList>
            <person name="Sekiguchi Y."/>
            <person name="Ohashi A."/>
            <person name="Matsuura N."/>
            <person name="Tourlousse M.D."/>
        </authorList>
    </citation>
    <scope>NUCLEOTIDE SEQUENCE [LARGE SCALE GENOMIC DNA]</scope>
    <source>
        <strain evidence="3">KOME-1</strain>
    </source>
</reference>
<dbReference type="STRING" id="360412.LARV_03527"/>
<accession>A0A0S7BD55</accession>
<keyword evidence="1" id="KW-0472">Membrane</keyword>
<evidence type="ECO:0000259" key="2">
    <source>
        <dbReference type="Pfam" id="PF13559"/>
    </source>
</evidence>
<evidence type="ECO:0000256" key="1">
    <source>
        <dbReference type="SAM" id="Phobius"/>
    </source>
</evidence>
<dbReference type="EMBL" id="DF967972">
    <property type="protein sequence ID" value="GAP15735.1"/>
    <property type="molecule type" value="Genomic_DNA"/>
</dbReference>
<sequence length="282" mass="30386">MIYLALAVVGLILLAGSLDHLRFQEGTHMPVGGEISSPAAGGQPIDPTVEEFVIPWALKGLISLGILVVVINILIAIVKNTSLKQLLARAGILLALIAMGYLLSRLDVSLPVNENSVTLSPVSTDAGAGYEFTALGDPPTGWFQVVKVLLIVTGCLMGAWLIFKSIRVSQPEDALALEVGAALKAIEDGADFRDVILNAYLRMLRIVKEEQGIEREESVTPREFEALLTARGIPQEPILQITRLFEKARYGNKAPEPEDEQAAVRCLTAIRESCLAAHARAT</sequence>
<proteinExistence type="predicted"/>
<dbReference type="Pfam" id="PF13559">
    <property type="entry name" value="DUF4129"/>
    <property type="match status" value="1"/>
</dbReference>
<keyword evidence="1" id="KW-0812">Transmembrane</keyword>
<gene>
    <name evidence="3" type="ORF">LARV_03527</name>
</gene>
<feature type="transmembrane region" description="Helical" evidence="1">
    <location>
        <begin position="56"/>
        <end position="77"/>
    </location>
</feature>
<keyword evidence="4" id="KW-1185">Reference proteome</keyword>
<organism evidence="3">
    <name type="scientific">Longilinea arvoryzae</name>
    <dbReference type="NCBI Taxonomy" id="360412"/>
    <lineage>
        <taxon>Bacteria</taxon>
        <taxon>Bacillati</taxon>
        <taxon>Chloroflexota</taxon>
        <taxon>Anaerolineae</taxon>
        <taxon>Anaerolineales</taxon>
        <taxon>Anaerolineaceae</taxon>
        <taxon>Longilinea</taxon>
    </lineage>
</organism>
<keyword evidence="1" id="KW-1133">Transmembrane helix</keyword>
<feature type="transmembrane region" description="Helical" evidence="1">
    <location>
        <begin position="86"/>
        <end position="104"/>
    </location>
</feature>
<evidence type="ECO:0000313" key="3">
    <source>
        <dbReference type="EMBL" id="GAP15735.1"/>
    </source>
</evidence>
<dbReference type="InterPro" id="IPR025403">
    <property type="entry name" value="TgpA-like_C"/>
</dbReference>
<dbReference type="Proteomes" id="UP000055060">
    <property type="component" value="Unassembled WGS sequence"/>
</dbReference>
<evidence type="ECO:0000313" key="4">
    <source>
        <dbReference type="Proteomes" id="UP000055060"/>
    </source>
</evidence>